<organism evidence="10 11">
    <name type="scientific">Ramazzottius varieornatus</name>
    <name type="common">Water bear</name>
    <name type="synonym">Tardigrade</name>
    <dbReference type="NCBI Taxonomy" id="947166"/>
    <lineage>
        <taxon>Eukaryota</taxon>
        <taxon>Metazoa</taxon>
        <taxon>Ecdysozoa</taxon>
        <taxon>Tardigrada</taxon>
        <taxon>Eutardigrada</taxon>
        <taxon>Parachela</taxon>
        <taxon>Hypsibioidea</taxon>
        <taxon>Ramazzottiidae</taxon>
        <taxon>Ramazzottius</taxon>
    </lineage>
</organism>
<dbReference type="STRING" id="947166.A0A1D1W5C9"/>
<feature type="compositionally biased region" description="Polar residues" evidence="8">
    <location>
        <begin position="594"/>
        <end position="609"/>
    </location>
</feature>
<feature type="region of interest" description="Disordered" evidence="8">
    <location>
        <begin position="177"/>
        <end position="207"/>
    </location>
</feature>
<feature type="compositionally biased region" description="Basic residues" evidence="8">
    <location>
        <begin position="106"/>
        <end position="118"/>
    </location>
</feature>
<dbReference type="GO" id="GO:0051310">
    <property type="term" value="P:metaphase chromosome alignment"/>
    <property type="evidence" value="ECO:0007669"/>
    <property type="project" value="TreeGrafter"/>
</dbReference>
<dbReference type="GO" id="GO:1990385">
    <property type="term" value="C:meiotic spindle midzone"/>
    <property type="evidence" value="ECO:0007669"/>
    <property type="project" value="TreeGrafter"/>
</dbReference>
<comment type="caution">
    <text evidence="10">The sequence shown here is derived from an EMBL/GenBank/DDBJ whole genome shotgun (WGS) entry which is preliminary data.</text>
</comment>
<feature type="compositionally biased region" description="Low complexity" evidence="8">
    <location>
        <begin position="940"/>
        <end position="949"/>
    </location>
</feature>
<dbReference type="GO" id="GO:0005634">
    <property type="term" value="C:nucleus"/>
    <property type="evidence" value="ECO:0007669"/>
    <property type="project" value="UniProtKB-SubCell"/>
</dbReference>
<feature type="compositionally biased region" description="Basic and acidic residues" evidence="8">
    <location>
        <begin position="318"/>
        <end position="329"/>
    </location>
</feature>
<evidence type="ECO:0000259" key="9">
    <source>
        <dbReference type="Pfam" id="PF03941"/>
    </source>
</evidence>
<accession>A0A1D1W5C9</accession>
<dbReference type="GO" id="GO:0032133">
    <property type="term" value="C:chromosome passenger complex"/>
    <property type="evidence" value="ECO:0007669"/>
    <property type="project" value="TreeGrafter"/>
</dbReference>
<keyword evidence="5" id="KW-0159">Chromosome partition</keyword>
<dbReference type="Proteomes" id="UP000186922">
    <property type="component" value="Unassembled WGS sequence"/>
</dbReference>
<feature type="region of interest" description="Disordered" evidence="8">
    <location>
        <begin position="985"/>
        <end position="1023"/>
    </location>
</feature>
<evidence type="ECO:0000256" key="3">
    <source>
        <dbReference type="ARBA" id="ARBA00010042"/>
    </source>
</evidence>
<evidence type="ECO:0000256" key="2">
    <source>
        <dbReference type="ARBA" id="ARBA00004186"/>
    </source>
</evidence>
<dbReference type="GO" id="GO:0030496">
    <property type="term" value="C:midbody"/>
    <property type="evidence" value="ECO:0007669"/>
    <property type="project" value="TreeGrafter"/>
</dbReference>
<feature type="compositionally biased region" description="Acidic residues" evidence="8">
    <location>
        <begin position="1011"/>
        <end position="1020"/>
    </location>
</feature>
<feature type="compositionally biased region" description="Low complexity" evidence="8">
    <location>
        <begin position="489"/>
        <end position="504"/>
    </location>
</feature>
<keyword evidence="11" id="KW-1185">Reference proteome</keyword>
<evidence type="ECO:0000256" key="4">
    <source>
        <dbReference type="ARBA" id="ARBA00022490"/>
    </source>
</evidence>
<evidence type="ECO:0000313" key="10">
    <source>
        <dbReference type="EMBL" id="GAV08670.1"/>
    </source>
</evidence>
<feature type="compositionally biased region" description="Basic and acidic residues" evidence="8">
    <location>
        <begin position="177"/>
        <end position="187"/>
    </location>
</feature>
<comment type="similarity">
    <text evidence="3">Belongs to the INCENP family.</text>
</comment>
<dbReference type="Pfam" id="PF03941">
    <property type="entry name" value="INCENP_ARK-bind"/>
    <property type="match status" value="1"/>
</dbReference>
<feature type="compositionally biased region" description="Basic residues" evidence="8">
    <location>
        <begin position="190"/>
        <end position="206"/>
    </location>
</feature>
<feature type="region of interest" description="Disordered" evidence="8">
    <location>
        <begin position="572"/>
        <end position="700"/>
    </location>
</feature>
<evidence type="ECO:0000256" key="6">
    <source>
        <dbReference type="ARBA" id="ARBA00023212"/>
    </source>
</evidence>
<evidence type="ECO:0000256" key="7">
    <source>
        <dbReference type="ARBA" id="ARBA00023242"/>
    </source>
</evidence>
<reference evidence="10 11" key="1">
    <citation type="journal article" date="2016" name="Nat. Commun.">
        <title>Extremotolerant tardigrade genome and improved radiotolerance of human cultured cells by tardigrade-unique protein.</title>
        <authorList>
            <person name="Hashimoto T."/>
            <person name="Horikawa D.D."/>
            <person name="Saito Y."/>
            <person name="Kuwahara H."/>
            <person name="Kozuka-Hata H."/>
            <person name="Shin-I T."/>
            <person name="Minakuchi Y."/>
            <person name="Ohishi K."/>
            <person name="Motoyama A."/>
            <person name="Aizu T."/>
            <person name="Enomoto A."/>
            <person name="Kondo K."/>
            <person name="Tanaka S."/>
            <person name="Hara Y."/>
            <person name="Koshikawa S."/>
            <person name="Sagara H."/>
            <person name="Miura T."/>
            <person name="Yokobori S."/>
            <person name="Miyagawa K."/>
            <person name="Suzuki Y."/>
            <person name="Kubo T."/>
            <person name="Oyama M."/>
            <person name="Kohara Y."/>
            <person name="Fujiyama A."/>
            <person name="Arakawa K."/>
            <person name="Katayama T."/>
            <person name="Toyoda A."/>
            <person name="Kunieda T."/>
        </authorList>
    </citation>
    <scope>NUCLEOTIDE SEQUENCE [LARGE SCALE GENOMIC DNA]</scope>
    <source>
        <strain evidence="10 11">YOKOZUNA-1</strain>
    </source>
</reference>
<feature type="compositionally biased region" description="Basic and acidic residues" evidence="8">
    <location>
        <begin position="246"/>
        <end position="259"/>
    </location>
</feature>
<dbReference type="GO" id="GO:0000281">
    <property type="term" value="P:mitotic cytokinesis"/>
    <property type="evidence" value="ECO:0007669"/>
    <property type="project" value="TreeGrafter"/>
</dbReference>
<dbReference type="GO" id="GO:0051257">
    <property type="term" value="P:meiotic spindle midzone assembly"/>
    <property type="evidence" value="ECO:0007669"/>
    <property type="project" value="TreeGrafter"/>
</dbReference>
<comment type="subcellular location">
    <subcellularLocation>
        <location evidence="2">Cytoplasm</location>
        <location evidence="2">Cytoskeleton</location>
        <location evidence="2">Spindle</location>
    </subcellularLocation>
    <subcellularLocation>
        <location evidence="1">Nucleus</location>
    </subcellularLocation>
</comment>
<feature type="region of interest" description="Disordered" evidence="8">
    <location>
        <begin position="924"/>
        <end position="951"/>
    </location>
</feature>
<feature type="compositionally biased region" description="Basic and acidic residues" evidence="8">
    <location>
        <begin position="358"/>
        <end position="440"/>
    </location>
</feature>
<evidence type="ECO:0000256" key="1">
    <source>
        <dbReference type="ARBA" id="ARBA00004123"/>
    </source>
</evidence>
<gene>
    <name evidence="10" type="primary">RvY_18329-1</name>
    <name evidence="10" type="synonym">RvY_18329.1</name>
    <name evidence="10" type="ORF">RvY_18329</name>
</gene>
<feature type="compositionally biased region" description="Basic and acidic residues" evidence="8">
    <location>
        <begin position="989"/>
        <end position="1001"/>
    </location>
</feature>
<name>A0A1D1W5C9_RAMVA</name>
<feature type="region of interest" description="Disordered" evidence="8">
    <location>
        <begin position="352"/>
        <end position="548"/>
    </location>
</feature>
<dbReference type="PANTHER" id="PTHR13142">
    <property type="entry name" value="INNER CENTROMERE PROTEIN"/>
    <property type="match status" value="1"/>
</dbReference>
<dbReference type="GO" id="GO:0000776">
    <property type="term" value="C:kinetochore"/>
    <property type="evidence" value="ECO:0007669"/>
    <property type="project" value="TreeGrafter"/>
</dbReference>
<feature type="region of interest" description="Disordered" evidence="8">
    <location>
        <begin position="233"/>
        <end position="337"/>
    </location>
</feature>
<dbReference type="InterPro" id="IPR005635">
    <property type="entry name" value="Inner_centromere_prot_ARK-bd"/>
</dbReference>
<protein>
    <recommendedName>
        <fullName evidence="9">Inner centromere protein ARK-binding domain-containing protein</fullName>
    </recommendedName>
</protein>
<feature type="region of interest" description="Disordered" evidence="8">
    <location>
        <begin position="1"/>
        <end position="39"/>
    </location>
</feature>
<evidence type="ECO:0000313" key="11">
    <source>
        <dbReference type="Proteomes" id="UP000186922"/>
    </source>
</evidence>
<dbReference type="AlphaFoldDB" id="A0A1D1W5C9"/>
<keyword evidence="7" id="KW-0539">Nucleus</keyword>
<keyword evidence="4" id="KW-0963">Cytoplasm</keyword>
<evidence type="ECO:0000256" key="8">
    <source>
        <dbReference type="SAM" id="MobiDB-lite"/>
    </source>
</evidence>
<feature type="domain" description="Inner centromere protein ARK-binding" evidence="9">
    <location>
        <begin position="1009"/>
        <end position="1056"/>
    </location>
</feature>
<feature type="compositionally biased region" description="Basic and acidic residues" evidence="8">
    <location>
        <begin position="453"/>
        <end position="467"/>
    </location>
</feature>
<sequence>MPPKGRSKAQTAPRPAEKPRDAVPQSASQPSTSGALPVVDPLLVGYPHVDALMLKVRAQAANSDIPSGASAAMGWLEEFSSKLQKIRENPMAEDVVLPPPTTARKTAPRKTVVRKATTRKAATERAEAVPSGAKRRTRAADERARKLAEETQEIVIVDEVQVTEVIQIVSERIVVEEKTGEGEEEVKPVPAKRRTTRKKSSAVKRSPKLESVEIIIPSEAVAKPPVVAEPPVVEAKPEEVSQAIVPKDHPLEAIEERPTAEGQTSLPSAQEDLVGDGDVSMHMITPEPAENPVEEAVEAGTTEVSEKDLMEVEQVSGQEEKQREGEKVEPASAEVEDEWVVVDEKGDNTRLLEAFAVDGEKTASQEEARPAEEVKRQRGSKEPSSKDKGPTVANEERSRSVALERMRARDAERAKKAAEKREELERARQAKVEAHLLEKGKKSKLSSTTQRQQEAERRRKEELERYMKLAAKPLTEGSPVRQTHYSGMKAASAAKATTPSKPSALSLGDVQKTPPKLPSWQNATSTSTSKQSSQTVSHQPAKGFKQVPAGTKIFTPLQMPRVNVDGLRVAQKHVTDRAGSSQKTAVPAIPSLDSLRTNLTDSQHKASQPTASTSATNHSSSGDGNSQESQRGRAMSPLMRLVKKPPSGLKNGEKVKEGEPESDSLVRQTASMSLKDKDDVSMAEAPRQAEGLDQVDKDKDQETEAKKNIEVQKKDEGVKQPSLPVAAVRQKLISPRIINGGCSKEDNDQPLTAANSTFIYVPRSADQAGLSTTSDVQPKQPSVELTGSTFSTSAFQAAKSVFSNLTNPFSAFQSHTYSAKPEVPSSFHTEHFPVLPQEKEKPFSTFKMEEPTNNMIPQPSSSSHLDTLKSTNPFLTFCQSEKTSKAPSSCTAFSALSPKGEKLTFCNLQSSTFVSVSSKSHLEGAKSPQPFFTVHPEPQSNPSSNSSTNGFAAVAGPPTAVKVDMPSQKLLPTTSHKVPSVVEVISSKPPEKHNSKKRPAEDVQTYGLDIQQDDDTDDEDNPRKVVPKWAESANLSALMRKQLCREIDLDMTFEGARPSEKVALGAIFQAPEARYNKRTSSQMWTHPPLALGVYTPHGHLKHVKEGLENIEDV</sequence>
<dbReference type="PANTHER" id="PTHR13142:SF1">
    <property type="entry name" value="INNER CENTROMERE PROTEIN"/>
    <property type="match status" value="1"/>
</dbReference>
<feature type="compositionally biased region" description="Low complexity" evidence="8">
    <location>
        <begin position="521"/>
        <end position="539"/>
    </location>
</feature>
<feature type="region of interest" description="Disordered" evidence="8">
    <location>
        <begin position="95"/>
        <end position="144"/>
    </location>
</feature>
<proteinExistence type="inferred from homology"/>
<feature type="compositionally biased region" description="Polar residues" evidence="8">
    <location>
        <begin position="25"/>
        <end position="34"/>
    </location>
</feature>
<dbReference type="OrthoDB" id="6123at2759"/>
<dbReference type="Gene3D" id="1.20.5.2230">
    <property type="match status" value="1"/>
</dbReference>
<evidence type="ECO:0000256" key="5">
    <source>
        <dbReference type="ARBA" id="ARBA00022829"/>
    </source>
</evidence>
<feature type="compositionally biased region" description="Low complexity" evidence="8">
    <location>
        <begin position="610"/>
        <end position="621"/>
    </location>
</feature>
<keyword evidence="6" id="KW-0206">Cytoskeleton</keyword>
<dbReference type="EMBL" id="BDGG01000018">
    <property type="protein sequence ID" value="GAV08670.1"/>
    <property type="molecule type" value="Genomic_DNA"/>
</dbReference>